<dbReference type="EMBL" id="HBNS01008254">
    <property type="protein sequence ID" value="CAE4591460.1"/>
    <property type="molecule type" value="Transcribed_RNA"/>
</dbReference>
<keyword evidence="1" id="KW-1133">Transmembrane helix</keyword>
<name>A0A7S4VDJ1_9STRA</name>
<reference evidence="2" key="1">
    <citation type="submission" date="2021-01" db="EMBL/GenBank/DDBJ databases">
        <authorList>
            <person name="Corre E."/>
            <person name="Pelletier E."/>
            <person name="Niang G."/>
            <person name="Scheremetjew M."/>
            <person name="Finn R."/>
            <person name="Kale V."/>
            <person name="Holt S."/>
            <person name="Cochrane G."/>
            <person name="Meng A."/>
            <person name="Brown T."/>
            <person name="Cohen L."/>
        </authorList>
    </citation>
    <scope>NUCLEOTIDE SEQUENCE</scope>
    <source>
        <strain evidence="2">GSO104</strain>
    </source>
</reference>
<protein>
    <submittedName>
        <fullName evidence="2">Uncharacterized protein</fullName>
    </submittedName>
</protein>
<keyword evidence="1" id="KW-0812">Transmembrane</keyword>
<keyword evidence="1" id="KW-0472">Membrane</keyword>
<gene>
    <name evidence="2" type="ORF">DBRI00130_LOCUS6699</name>
</gene>
<proteinExistence type="predicted"/>
<dbReference type="AlphaFoldDB" id="A0A7S4VDJ1"/>
<evidence type="ECO:0000256" key="1">
    <source>
        <dbReference type="SAM" id="Phobius"/>
    </source>
</evidence>
<accession>A0A7S4VDJ1</accession>
<feature type="transmembrane region" description="Helical" evidence="1">
    <location>
        <begin position="80"/>
        <end position="108"/>
    </location>
</feature>
<organism evidence="2">
    <name type="scientific">Ditylum brightwellii</name>
    <dbReference type="NCBI Taxonomy" id="49249"/>
    <lineage>
        <taxon>Eukaryota</taxon>
        <taxon>Sar</taxon>
        <taxon>Stramenopiles</taxon>
        <taxon>Ochrophyta</taxon>
        <taxon>Bacillariophyta</taxon>
        <taxon>Mediophyceae</taxon>
        <taxon>Lithodesmiophycidae</taxon>
        <taxon>Lithodesmiales</taxon>
        <taxon>Lithodesmiaceae</taxon>
        <taxon>Ditylum</taxon>
    </lineage>
</organism>
<evidence type="ECO:0000313" key="2">
    <source>
        <dbReference type="EMBL" id="CAE4591460.1"/>
    </source>
</evidence>
<feature type="transmembrane region" description="Helical" evidence="1">
    <location>
        <begin position="12"/>
        <end position="35"/>
    </location>
</feature>
<feature type="transmembrane region" description="Helical" evidence="1">
    <location>
        <begin position="42"/>
        <end position="60"/>
    </location>
</feature>
<sequence>MPVNNPNVGVAFALVIGAGAATAAGAAVVFFPSLVKLASRRVLASALGISAGVMTYVSFVEIFQKSNGSFVDAGNSEEDAYIYATLCFFGGVIIMLVSSTVFLCMSAFHDIFYAHTKLSMLNI</sequence>